<comment type="caution">
    <text evidence="2">The sequence shown here is derived from an EMBL/GenBank/DDBJ whole genome shotgun (WGS) entry which is preliminary data.</text>
</comment>
<feature type="domain" description="Reverse transcriptase" evidence="1">
    <location>
        <begin position="1"/>
        <end position="155"/>
    </location>
</feature>
<protein>
    <recommendedName>
        <fullName evidence="1">Reverse transcriptase domain-containing protein</fullName>
    </recommendedName>
</protein>
<sequence>MKAFDMVNWGLLLDTLAAFQFPFKVINWIRICLTTLKFSISINGELAGFFSGKRGLRQGDPISPFLFVMAMKVLSKLLANHIAYSPNFKYHRKCDKIKLSHICFANDLNMLCHGSYHSAVVLKSALDEFSLLSGLGANHAKSNTFMSGVPNAISQ</sequence>
<dbReference type="Pfam" id="PF00078">
    <property type="entry name" value="RVT_1"/>
    <property type="match status" value="1"/>
</dbReference>
<reference evidence="2" key="1">
    <citation type="journal article" date="2022" name="Plant J.">
        <title>Strategies of tolerance reflected in two North American maple genomes.</title>
        <authorList>
            <person name="McEvoy S.L."/>
            <person name="Sezen U.U."/>
            <person name="Trouern-Trend A."/>
            <person name="McMahon S.M."/>
            <person name="Schaberg P.G."/>
            <person name="Yang J."/>
            <person name="Wegrzyn J.L."/>
            <person name="Swenson N.G."/>
        </authorList>
    </citation>
    <scope>NUCLEOTIDE SEQUENCE</scope>
    <source>
        <strain evidence="2">91603</strain>
    </source>
</reference>
<keyword evidence="3" id="KW-1185">Reference proteome</keyword>
<dbReference type="InterPro" id="IPR000477">
    <property type="entry name" value="RT_dom"/>
</dbReference>
<proteinExistence type="predicted"/>
<organism evidence="2 3">
    <name type="scientific">Acer negundo</name>
    <name type="common">Box elder</name>
    <dbReference type="NCBI Taxonomy" id="4023"/>
    <lineage>
        <taxon>Eukaryota</taxon>
        <taxon>Viridiplantae</taxon>
        <taxon>Streptophyta</taxon>
        <taxon>Embryophyta</taxon>
        <taxon>Tracheophyta</taxon>
        <taxon>Spermatophyta</taxon>
        <taxon>Magnoliopsida</taxon>
        <taxon>eudicotyledons</taxon>
        <taxon>Gunneridae</taxon>
        <taxon>Pentapetalae</taxon>
        <taxon>rosids</taxon>
        <taxon>malvids</taxon>
        <taxon>Sapindales</taxon>
        <taxon>Sapindaceae</taxon>
        <taxon>Hippocastanoideae</taxon>
        <taxon>Acereae</taxon>
        <taxon>Acer</taxon>
    </lineage>
</organism>
<gene>
    <name evidence="2" type="ORF">LWI28_009597</name>
</gene>
<accession>A0AAD5NGE3</accession>
<evidence type="ECO:0000313" key="3">
    <source>
        <dbReference type="Proteomes" id="UP001064489"/>
    </source>
</evidence>
<evidence type="ECO:0000313" key="2">
    <source>
        <dbReference type="EMBL" id="KAI9156616.1"/>
    </source>
</evidence>
<reference evidence="2" key="2">
    <citation type="submission" date="2023-02" db="EMBL/GenBank/DDBJ databases">
        <authorList>
            <person name="Swenson N.G."/>
            <person name="Wegrzyn J.L."/>
            <person name="Mcevoy S.L."/>
        </authorList>
    </citation>
    <scope>NUCLEOTIDE SEQUENCE</scope>
    <source>
        <strain evidence="2">91603</strain>
        <tissue evidence="2">Leaf</tissue>
    </source>
</reference>
<name>A0AAD5NGE3_ACENE</name>
<dbReference type="EMBL" id="JAJSOW010000107">
    <property type="protein sequence ID" value="KAI9156616.1"/>
    <property type="molecule type" value="Genomic_DNA"/>
</dbReference>
<dbReference type="Proteomes" id="UP001064489">
    <property type="component" value="Chromosome 12"/>
</dbReference>
<dbReference type="AlphaFoldDB" id="A0AAD5NGE3"/>
<dbReference type="PANTHER" id="PTHR33116:SF78">
    <property type="entry name" value="OS12G0587133 PROTEIN"/>
    <property type="match status" value="1"/>
</dbReference>
<dbReference type="PANTHER" id="PTHR33116">
    <property type="entry name" value="REVERSE TRANSCRIPTASE ZINC-BINDING DOMAIN-CONTAINING PROTEIN-RELATED-RELATED"/>
    <property type="match status" value="1"/>
</dbReference>
<evidence type="ECO:0000259" key="1">
    <source>
        <dbReference type="PROSITE" id="PS50878"/>
    </source>
</evidence>
<dbReference type="PROSITE" id="PS50878">
    <property type="entry name" value="RT_POL"/>
    <property type="match status" value="1"/>
</dbReference>